<reference evidence="6 7" key="1">
    <citation type="journal article" date="2009" name="Science">
        <title>Green evolution and dynamic adaptations revealed by genomes of the marine picoeukaryotes Micromonas.</title>
        <authorList>
            <person name="Worden A.Z."/>
            <person name="Lee J.H."/>
            <person name="Mock T."/>
            <person name="Rouze P."/>
            <person name="Simmons M.P."/>
            <person name="Aerts A.L."/>
            <person name="Allen A.E."/>
            <person name="Cuvelier M.L."/>
            <person name="Derelle E."/>
            <person name="Everett M.V."/>
            <person name="Foulon E."/>
            <person name="Grimwood J."/>
            <person name="Gundlach H."/>
            <person name="Henrissat B."/>
            <person name="Napoli C."/>
            <person name="McDonald S.M."/>
            <person name="Parker M.S."/>
            <person name="Rombauts S."/>
            <person name="Salamov A."/>
            <person name="Von Dassow P."/>
            <person name="Badger J.H."/>
            <person name="Coutinho P.M."/>
            <person name="Demir E."/>
            <person name="Dubchak I."/>
            <person name="Gentemann C."/>
            <person name="Eikrem W."/>
            <person name="Gready J.E."/>
            <person name="John U."/>
            <person name="Lanier W."/>
            <person name="Lindquist E.A."/>
            <person name="Lucas S."/>
            <person name="Mayer K.F."/>
            <person name="Moreau H."/>
            <person name="Not F."/>
            <person name="Otillar R."/>
            <person name="Panaud O."/>
            <person name="Pangilinan J."/>
            <person name="Paulsen I."/>
            <person name="Piegu B."/>
            <person name="Poliakov A."/>
            <person name="Robbens S."/>
            <person name="Schmutz J."/>
            <person name="Toulza E."/>
            <person name="Wyss T."/>
            <person name="Zelensky A."/>
            <person name="Zhou K."/>
            <person name="Armbrust E.V."/>
            <person name="Bhattacharya D."/>
            <person name="Goodenough U.W."/>
            <person name="Van de Peer Y."/>
            <person name="Grigoriev I.V."/>
        </authorList>
    </citation>
    <scope>NUCLEOTIDE SEQUENCE [LARGE SCALE GENOMIC DNA]</scope>
    <source>
        <strain evidence="7">RCC299 / NOUM17</strain>
    </source>
</reference>
<dbReference type="OMA" id="ALEMLYQ"/>
<dbReference type="RefSeq" id="XP_002503456.1">
    <property type="nucleotide sequence ID" value="XM_002503410.1"/>
</dbReference>
<dbReference type="GO" id="GO:0005634">
    <property type="term" value="C:nucleus"/>
    <property type="evidence" value="ECO:0007669"/>
    <property type="project" value="TreeGrafter"/>
</dbReference>
<dbReference type="STRING" id="296587.C1E9P3"/>
<evidence type="ECO:0000313" key="7">
    <source>
        <dbReference type="Proteomes" id="UP000002009"/>
    </source>
</evidence>
<feature type="non-terminal residue" evidence="6">
    <location>
        <position position="1"/>
    </location>
</feature>
<evidence type="ECO:0000256" key="3">
    <source>
        <dbReference type="ARBA" id="ARBA00022777"/>
    </source>
</evidence>
<dbReference type="GO" id="GO:0004713">
    <property type="term" value="F:protein tyrosine kinase activity"/>
    <property type="evidence" value="ECO:0007669"/>
    <property type="project" value="TreeGrafter"/>
</dbReference>
<keyword evidence="7" id="KW-1185">Reference proteome</keyword>
<protein>
    <recommendedName>
        <fullName evidence="5">Protein kinase domain-containing protein</fullName>
    </recommendedName>
</protein>
<dbReference type="PROSITE" id="PS50011">
    <property type="entry name" value="PROTEIN_KINASE_DOM"/>
    <property type="match status" value="1"/>
</dbReference>
<name>C1E9P3_MICCC</name>
<dbReference type="OrthoDB" id="1335080at2759"/>
<sequence length="111" mass="11696">AHLDVKPDNILVKNGVYKLGDWGRAAPVDGVGYQSFGSNGESRGRSASVLPGDFVGLDRADIFSLGATAFELARGAPLPSHGDEYQALRQGKVPALNGFSVSFQQMIAGMM</sequence>
<dbReference type="KEGG" id="mis:MICPUN_74444"/>
<dbReference type="SUPFAM" id="SSF56112">
    <property type="entry name" value="Protein kinase-like (PK-like)"/>
    <property type="match status" value="1"/>
</dbReference>
<dbReference type="EMBL" id="CP001328">
    <property type="protein sequence ID" value="ACO64714.1"/>
    <property type="molecule type" value="Genomic_DNA"/>
</dbReference>
<dbReference type="GO" id="GO:0005737">
    <property type="term" value="C:cytoplasm"/>
    <property type="evidence" value="ECO:0007669"/>
    <property type="project" value="TreeGrafter"/>
</dbReference>
<feature type="non-terminal residue" evidence="6">
    <location>
        <position position="111"/>
    </location>
</feature>
<dbReference type="PANTHER" id="PTHR11042">
    <property type="entry name" value="EUKARYOTIC TRANSLATION INITIATION FACTOR 2-ALPHA KINASE EIF2-ALPHA KINASE -RELATED"/>
    <property type="match status" value="1"/>
</dbReference>
<feature type="domain" description="Protein kinase" evidence="5">
    <location>
        <begin position="1"/>
        <end position="111"/>
    </location>
</feature>
<dbReference type="InParanoid" id="C1E9P3"/>
<dbReference type="InterPro" id="IPR011009">
    <property type="entry name" value="Kinase-like_dom_sf"/>
</dbReference>
<dbReference type="GeneID" id="8244747"/>
<evidence type="ECO:0000259" key="5">
    <source>
        <dbReference type="PROSITE" id="PS50011"/>
    </source>
</evidence>
<dbReference type="InterPro" id="IPR000719">
    <property type="entry name" value="Prot_kinase_dom"/>
</dbReference>
<keyword evidence="1" id="KW-0808">Transferase</keyword>
<dbReference type="AlphaFoldDB" id="C1E9P3"/>
<dbReference type="PANTHER" id="PTHR11042:SF185">
    <property type="entry name" value="WEE1-LIKE PROTEIN KINASE"/>
    <property type="match status" value="1"/>
</dbReference>
<dbReference type="Proteomes" id="UP000002009">
    <property type="component" value="Chromosome 7"/>
</dbReference>
<evidence type="ECO:0000256" key="1">
    <source>
        <dbReference type="ARBA" id="ARBA00022679"/>
    </source>
</evidence>
<dbReference type="eggNOG" id="KOG0601">
    <property type="taxonomic scope" value="Eukaryota"/>
</dbReference>
<dbReference type="GO" id="GO:0005524">
    <property type="term" value="F:ATP binding"/>
    <property type="evidence" value="ECO:0007669"/>
    <property type="project" value="UniProtKB-KW"/>
</dbReference>
<keyword evidence="4" id="KW-0067">ATP-binding</keyword>
<gene>
    <name evidence="6" type="ORF">MICPUN_74444</name>
</gene>
<keyword evidence="3" id="KW-0418">Kinase</keyword>
<dbReference type="Pfam" id="PF00069">
    <property type="entry name" value="Pkinase"/>
    <property type="match status" value="1"/>
</dbReference>
<dbReference type="Gene3D" id="1.10.510.10">
    <property type="entry name" value="Transferase(Phosphotransferase) domain 1"/>
    <property type="match status" value="1"/>
</dbReference>
<accession>C1E9P3</accession>
<evidence type="ECO:0000256" key="2">
    <source>
        <dbReference type="ARBA" id="ARBA00022741"/>
    </source>
</evidence>
<evidence type="ECO:0000256" key="4">
    <source>
        <dbReference type="ARBA" id="ARBA00022840"/>
    </source>
</evidence>
<organism evidence="6 7">
    <name type="scientific">Micromonas commoda (strain RCC299 / NOUM17 / CCMP2709)</name>
    <name type="common">Picoplanktonic green alga</name>
    <dbReference type="NCBI Taxonomy" id="296587"/>
    <lineage>
        <taxon>Eukaryota</taxon>
        <taxon>Viridiplantae</taxon>
        <taxon>Chlorophyta</taxon>
        <taxon>Mamiellophyceae</taxon>
        <taxon>Mamiellales</taxon>
        <taxon>Mamiellaceae</taxon>
        <taxon>Micromonas</taxon>
    </lineage>
</organism>
<keyword evidence="2" id="KW-0547">Nucleotide-binding</keyword>
<evidence type="ECO:0000313" key="6">
    <source>
        <dbReference type="EMBL" id="ACO64714.1"/>
    </source>
</evidence>
<proteinExistence type="predicted"/>
<dbReference type="InterPro" id="IPR050339">
    <property type="entry name" value="CC_SR_Kinase"/>
</dbReference>